<organism evidence="1 2">
    <name type="scientific">Trichonephila clavipes</name>
    <name type="common">Golden silk orbweaver</name>
    <name type="synonym">Nephila clavipes</name>
    <dbReference type="NCBI Taxonomy" id="2585209"/>
    <lineage>
        <taxon>Eukaryota</taxon>
        <taxon>Metazoa</taxon>
        <taxon>Ecdysozoa</taxon>
        <taxon>Arthropoda</taxon>
        <taxon>Chelicerata</taxon>
        <taxon>Arachnida</taxon>
        <taxon>Araneae</taxon>
        <taxon>Araneomorphae</taxon>
        <taxon>Entelegynae</taxon>
        <taxon>Araneoidea</taxon>
        <taxon>Nephilidae</taxon>
        <taxon>Trichonephila</taxon>
    </lineage>
</organism>
<sequence>MFVAAWTLSTEPMAATTLDDASQTGVSSVVSSTMKLVHEWQDVIFFRLIQVLFTASRWSHASVFGDIVVNARWQRAFVIVILTHHLA</sequence>
<keyword evidence="2" id="KW-1185">Reference proteome</keyword>
<name>A0A8X6V824_TRICX</name>
<evidence type="ECO:0000313" key="2">
    <source>
        <dbReference type="Proteomes" id="UP000887159"/>
    </source>
</evidence>
<proteinExistence type="predicted"/>
<gene>
    <name evidence="1" type="ORF">TNCV_3506591</name>
</gene>
<dbReference type="Proteomes" id="UP000887159">
    <property type="component" value="Unassembled WGS sequence"/>
</dbReference>
<reference evidence="1" key="1">
    <citation type="submission" date="2020-08" db="EMBL/GenBank/DDBJ databases">
        <title>Multicomponent nature underlies the extraordinary mechanical properties of spider dragline silk.</title>
        <authorList>
            <person name="Kono N."/>
            <person name="Nakamura H."/>
            <person name="Mori M."/>
            <person name="Yoshida Y."/>
            <person name="Ohtoshi R."/>
            <person name="Malay A.D."/>
            <person name="Moran D.A.P."/>
            <person name="Tomita M."/>
            <person name="Numata K."/>
            <person name="Arakawa K."/>
        </authorList>
    </citation>
    <scope>NUCLEOTIDE SEQUENCE</scope>
</reference>
<accession>A0A8X6V824</accession>
<evidence type="ECO:0000313" key="1">
    <source>
        <dbReference type="EMBL" id="GFY02779.1"/>
    </source>
</evidence>
<dbReference type="AlphaFoldDB" id="A0A8X6V824"/>
<comment type="caution">
    <text evidence="1">The sequence shown here is derived from an EMBL/GenBank/DDBJ whole genome shotgun (WGS) entry which is preliminary data.</text>
</comment>
<protein>
    <submittedName>
        <fullName evidence="1">Uncharacterized protein</fullName>
    </submittedName>
</protein>
<dbReference type="EMBL" id="BMAU01021233">
    <property type="protein sequence ID" value="GFY02779.1"/>
    <property type="molecule type" value="Genomic_DNA"/>
</dbReference>